<proteinExistence type="predicted"/>
<dbReference type="AlphaFoldDB" id="A0A2S3V2G5"/>
<name>A0A2S3V2G5_9HYPH</name>
<dbReference type="Gene3D" id="3.40.50.720">
    <property type="entry name" value="NAD(P)-binding Rossmann-like Domain"/>
    <property type="match status" value="2"/>
</dbReference>
<keyword evidence="5" id="KW-1185">Reference proteome</keyword>
<dbReference type="SUPFAM" id="SSF51735">
    <property type="entry name" value="NAD(P)-binding Rossmann-fold domains"/>
    <property type="match status" value="1"/>
</dbReference>
<keyword evidence="2" id="KW-0520">NAD</keyword>
<dbReference type="EMBL" id="PPCN01000001">
    <property type="protein sequence ID" value="POF33973.1"/>
    <property type="molecule type" value="Genomic_DNA"/>
</dbReference>
<accession>A0A2S3V2G5</accession>
<comment type="caution">
    <text evidence="4">The sequence shown here is derived from an EMBL/GenBank/DDBJ whole genome shotgun (WGS) entry which is preliminary data.</text>
</comment>
<keyword evidence="1" id="KW-0560">Oxidoreductase</keyword>
<dbReference type="GO" id="GO:0016491">
    <property type="term" value="F:oxidoreductase activity"/>
    <property type="evidence" value="ECO:0007669"/>
    <property type="project" value="UniProtKB-KW"/>
</dbReference>
<dbReference type="InterPro" id="IPR036291">
    <property type="entry name" value="NAD(P)-bd_dom_sf"/>
</dbReference>
<dbReference type="RefSeq" id="WP_103220617.1">
    <property type="nucleotide sequence ID" value="NZ_PPCN01000001.1"/>
</dbReference>
<reference evidence="4 5" key="1">
    <citation type="submission" date="2018-01" db="EMBL/GenBank/DDBJ databases">
        <title>Genomic Encyclopedia of Archaeal and Bacterial Type Strains, Phase II (KMG-II): from individual species to whole genera.</title>
        <authorList>
            <person name="Goeker M."/>
        </authorList>
    </citation>
    <scope>NUCLEOTIDE SEQUENCE [LARGE SCALE GENOMIC DNA]</scope>
    <source>
        <strain evidence="4 5">DSM 17023</strain>
    </source>
</reference>
<feature type="domain" description="D-isomer specific 2-hydroxyacid dehydrogenase NAD-binding" evidence="3">
    <location>
        <begin position="111"/>
        <end position="283"/>
    </location>
</feature>
<dbReference type="Pfam" id="PF02826">
    <property type="entry name" value="2-Hacid_dh_C"/>
    <property type="match status" value="1"/>
</dbReference>
<gene>
    <name evidence="4" type="ORF">CLV41_101423</name>
</gene>
<evidence type="ECO:0000256" key="2">
    <source>
        <dbReference type="ARBA" id="ARBA00023027"/>
    </source>
</evidence>
<evidence type="ECO:0000259" key="3">
    <source>
        <dbReference type="Pfam" id="PF02826"/>
    </source>
</evidence>
<evidence type="ECO:0000313" key="5">
    <source>
        <dbReference type="Proteomes" id="UP000236959"/>
    </source>
</evidence>
<dbReference type="Proteomes" id="UP000236959">
    <property type="component" value="Unassembled WGS sequence"/>
</dbReference>
<sequence>MEQTETIGGVLLSSTMDLKSFYGLDFTGSSSQVRLFDPHEVSDPASIRFAVCWLPDDDAFARYPNLQMAMSVGAGVDALLANPSLAEDSLICRVRDPHQADLMAGYAAHEALHFLRSFTLMKDQQSARIWNPLPMSPPKETRIAVLGNGTMGAAIARALSAMGFSVTVACRCEPREPQAGISYHSGANALDMACKGSRIAINVLPLTDETENILNGRLFNQLEPGAWLIQIGRGEHLHEADFAAALDNGQLAGASLDVFREEPLPKSHPFWHDDRLRITPHIASDSTPSVVAEQICASAVELLQGKRPQLAIDRHQGY</sequence>
<dbReference type="PANTHER" id="PTHR43333:SF1">
    <property type="entry name" value="D-ISOMER SPECIFIC 2-HYDROXYACID DEHYDROGENASE NAD-BINDING DOMAIN-CONTAINING PROTEIN"/>
    <property type="match status" value="1"/>
</dbReference>
<dbReference type="PANTHER" id="PTHR43333">
    <property type="entry name" value="2-HACID_DH_C DOMAIN-CONTAINING PROTEIN"/>
    <property type="match status" value="1"/>
</dbReference>
<dbReference type="InterPro" id="IPR006140">
    <property type="entry name" value="D-isomer_DH_NAD-bd"/>
</dbReference>
<evidence type="ECO:0000313" key="4">
    <source>
        <dbReference type="EMBL" id="POF33973.1"/>
    </source>
</evidence>
<dbReference type="OrthoDB" id="9787219at2"/>
<dbReference type="GO" id="GO:0051287">
    <property type="term" value="F:NAD binding"/>
    <property type="evidence" value="ECO:0007669"/>
    <property type="project" value="InterPro"/>
</dbReference>
<evidence type="ECO:0000256" key="1">
    <source>
        <dbReference type="ARBA" id="ARBA00023002"/>
    </source>
</evidence>
<organism evidence="4 5">
    <name type="scientific">Roseibium marinum</name>
    <dbReference type="NCBI Taxonomy" id="281252"/>
    <lineage>
        <taxon>Bacteria</taxon>
        <taxon>Pseudomonadati</taxon>
        <taxon>Pseudomonadota</taxon>
        <taxon>Alphaproteobacteria</taxon>
        <taxon>Hyphomicrobiales</taxon>
        <taxon>Stappiaceae</taxon>
        <taxon>Roseibium</taxon>
    </lineage>
</organism>
<protein>
    <submittedName>
        <fullName evidence="4">Glyoxylate/hydroxypyruvate reductase A</fullName>
    </submittedName>
</protein>
<keyword evidence="4" id="KW-0670">Pyruvate</keyword>